<dbReference type="AlphaFoldDB" id="A0A1Y1Z866"/>
<proteinExistence type="predicted"/>
<dbReference type="PANTHER" id="PTHR33112">
    <property type="entry name" value="DOMAIN PROTEIN, PUTATIVE-RELATED"/>
    <property type="match status" value="1"/>
</dbReference>
<dbReference type="EMBL" id="MCFA01000117">
    <property type="protein sequence ID" value="ORY06406.1"/>
    <property type="molecule type" value="Genomic_DNA"/>
</dbReference>
<comment type="caution">
    <text evidence="2">The sequence shown here is derived from an EMBL/GenBank/DDBJ whole genome shotgun (WGS) entry which is preliminary data.</text>
</comment>
<protein>
    <submittedName>
        <fullName evidence="2">Heterokaryon incompatibility protein-domain-containing protein</fullName>
    </submittedName>
</protein>
<evidence type="ECO:0000313" key="2">
    <source>
        <dbReference type="EMBL" id="ORY06406.1"/>
    </source>
</evidence>
<feature type="domain" description="Heterokaryon incompatibility" evidence="1">
    <location>
        <begin position="167"/>
        <end position="318"/>
    </location>
</feature>
<dbReference type="OrthoDB" id="5362512at2759"/>
<dbReference type="STRING" id="1231657.A0A1Y1Z866"/>
<keyword evidence="3" id="KW-1185">Reference proteome</keyword>
<gene>
    <name evidence="2" type="ORF">BCR34DRAFT_490227</name>
</gene>
<evidence type="ECO:0000313" key="3">
    <source>
        <dbReference type="Proteomes" id="UP000193144"/>
    </source>
</evidence>
<dbReference type="InterPro" id="IPR010730">
    <property type="entry name" value="HET"/>
</dbReference>
<sequence>MISYHHKSFESVLASLTAKCVFCVEIYAGLDWAQSQKITWPQYCWTTRSTGKMSDNQGAIVVSFRSVKYGDSARQIYHKPKRYYLFPEADYQTKYFQPTLGLSEFTDPSVSGGNQLHKWMKTCVETHKACYKDSRNTFVPTRLVDVNAGPDIVRVVETSVADIKGPYLTLSHSWGKTWFTTLTTGNKHELMGTGIKLSDLSPNFQQAISVARFMGLRYIWIDSLCIIQGPDGDFPYEGQLMHKVYRYSFCNIAIADSENKDGGLFRKRDPHAILPARLEVDGDSTKLRQGAWRILPESFWKSQLLGSKIYTRGWVFQERMLSPRILHFASSQIFWDCCTLSASETLPDGLPHYLDAQASTDRHWRGRIQTASLPNTPPPIGPNDDSIERFWKSSVLNYTSCDLTNQTDKTFAIWSIAKLVRDVLDEEYAVGLWEDALEEQLAWRMKDCGTETRLDVLQAKYPSWTWASVKGPVITYDRLTPERSYVVLDHHNQPISFQIHAQHSNT</sequence>
<dbReference type="PANTHER" id="PTHR33112:SF10">
    <property type="entry name" value="TOL"/>
    <property type="match status" value="1"/>
</dbReference>
<organism evidence="2 3">
    <name type="scientific">Clohesyomyces aquaticus</name>
    <dbReference type="NCBI Taxonomy" id="1231657"/>
    <lineage>
        <taxon>Eukaryota</taxon>
        <taxon>Fungi</taxon>
        <taxon>Dikarya</taxon>
        <taxon>Ascomycota</taxon>
        <taxon>Pezizomycotina</taxon>
        <taxon>Dothideomycetes</taxon>
        <taxon>Pleosporomycetidae</taxon>
        <taxon>Pleosporales</taxon>
        <taxon>Lindgomycetaceae</taxon>
        <taxon>Clohesyomyces</taxon>
    </lineage>
</organism>
<accession>A0A1Y1Z866</accession>
<reference evidence="2 3" key="1">
    <citation type="submission" date="2016-07" db="EMBL/GenBank/DDBJ databases">
        <title>Pervasive Adenine N6-methylation of Active Genes in Fungi.</title>
        <authorList>
            <consortium name="DOE Joint Genome Institute"/>
            <person name="Mondo S.J."/>
            <person name="Dannebaum R.O."/>
            <person name="Kuo R.C."/>
            <person name="Labutti K."/>
            <person name="Haridas S."/>
            <person name="Kuo A."/>
            <person name="Salamov A."/>
            <person name="Ahrendt S.R."/>
            <person name="Lipzen A."/>
            <person name="Sullivan W."/>
            <person name="Andreopoulos W.B."/>
            <person name="Clum A."/>
            <person name="Lindquist E."/>
            <person name="Daum C."/>
            <person name="Ramamoorthy G.K."/>
            <person name="Gryganskyi A."/>
            <person name="Culley D."/>
            <person name="Magnuson J.K."/>
            <person name="James T.Y."/>
            <person name="O'Malley M.A."/>
            <person name="Stajich J.E."/>
            <person name="Spatafora J.W."/>
            <person name="Visel A."/>
            <person name="Grigoriev I.V."/>
        </authorList>
    </citation>
    <scope>NUCLEOTIDE SEQUENCE [LARGE SCALE GENOMIC DNA]</scope>
    <source>
        <strain evidence="2 3">CBS 115471</strain>
    </source>
</reference>
<feature type="non-terminal residue" evidence="2">
    <location>
        <position position="506"/>
    </location>
</feature>
<evidence type="ECO:0000259" key="1">
    <source>
        <dbReference type="Pfam" id="PF06985"/>
    </source>
</evidence>
<dbReference type="Pfam" id="PF06985">
    <property type="entry name" value="HET"/>
    <property type="match status" value="1"/>
</dbReference>
<name>A0A1Y1Z866_9PLEO</name>
<dbReference type="Proteomes" id="UP000193144">
    <property type="component" value="Unassembled WGS sequence"/>
</dbReference>